<keyword evidence="14" id="KW-0862">Zinc</keyword>
<dbReference type="NCBIfam" id="TIGR00376">
    <property type="entry name" value="IGHMBP2 family helicase"/>
    <property type="match status" value="1"/>
</dbReference>
<evidence type="ECO:0000256" key="20">
    <source>
        <dbReference type="ARBA" id="ARBA00023159"/>
    </source>
</evidence>
<evidence type="ECO:0000256" key="7">
    <source>
        <dbReference type="ARBA" id="ARBA00022490"/>
    </source>
</evidence>
<evidence type="ECO:0000256" key="2">
    <source>
        <dbReference type="ARBA" id="ARBA00004489"/>
    </source>
</evidence>
<feature type="coiled-coil region" evidence="31">
    <location>
        <begin position="291"/>
        <end position="334"/>
    </location>
</feature>
<dbReference type="SUPFAM" id="SSF52540">
    <property type="entry name" value="P-loop containing nucleoside triphosphate hydrolases"/>
    <property type="match status" value="1"/>
</dbReference>
<gene>
    <name evidence="35" type="primary">ighmbp2</name>
</gene>
<dbReference type="SUPFAM" id="SSF82708">
    <property type="entry name" value="R3H domain"/>
    <property type="match status" value="1"/>
</dbReference>
<dbReference type="Ensembl" id="ENSSANT00000051125.1">
    <property type="protein sequence ID" value="ENSSANP00000048072.1"/>
    <property type="gene ID" value="ENSSANG00000024174.1"/>
</dbReference>
<dbReference type="GO" id="GO:0008270">
    <property type="term" value="F:zinc ion binding"/>
    <property type="evidence" value="ECO:0007669"/>
    <property type="project" value="UniProtKB-KW"/>
</dbReference>
<dbReference type="EC" id="3.6.4.12" evidence="5"/>
<keyword evidence="17" id="KW-0007">Acetylation</keyword>
<dbReference type="InterPro" id="IPR050534">
    <property type="entry name" value="Coronavir_polyprotein_1ab"/>
</dbReference>
<dbReference type="CDD" id="cd18808">
    <property type="entry name" value="SF1_C_Upf1"/>
    <property type="match status" value="1"/>
</dbReference>
<keyword evidence="19" id="KW-0238">DNA-binding</keyword>
<dbReference type="FunFam" id="3.30.1370.50:FF:000002">
    <property type="entry name" value="Immunoglobulin mu DNA-binding protein 2"/>
    <property type="match status" value="1"/>
</dbReference>
<dbReference type="InterPro" id="IPR035896">
    <property type="entry name" value="AN1-like_Znf"/>
</dbReference>
<feature type="compositionally biased region" description="Basic and acidic residues" evidence="32">
    <location>
        <begin position="664"/>
        <end position="675"/>
    </location>
</feature>
<evidence type="ECO:0000313" key="35">
    <source>
        <dbReference type="Ensembl" id="ENSSANP00000048072.1"/>
    </source>
</evidence>
<keyword evidence="22" id="KW-0539">Nucleus</keyword>
<dbReference type="InterPro" id="IPR004483">
    <property type="entry name" value="SMUBP-2/Hcs1-like"/>
</dbReference>
<dbReference type="InterPro" id="IPR041679">
    <property type="entry name" value="DNA2/NAM7-like_C"/>
</dbReference>
<dbReference type="Pfam" id="PF13087">
    <property type="entry name" value="AAA_12"/>
    <property type="match status" value="1"/>
</dbReference>
<dbReference type="PANTHER" id="PTHR43788:SF8">
    <property type="entry name" value="DNA-BINDING PROTEIN SMUBP-2"/>
    <property type="match status" value="1"/>
</dbReference>
<evidence type="ECO:0000256" key="30">
    <source>
        <dbReference type="ARBA" id="ARBA00082678"/>
    </source>
</evidence>
<dbReference type="CDD" id="cd18044">
    <property type="entry name" value="DEXXQc_SMUBP2"/>
    <property type="match status" value="1"/>
</dbReference>
<evidence type="ECO:0000256" key="6">
    <source>
        <dbReference type="ARBA" id="ARBA00012552"/>
    </source>
</evidence>
<evidence type="ECO:0000256" key="5">
    <source>
        <dbReference type="ARBA" id="ARBA00012551"/>
    </source>
</evidence>
<dbReference type="SUPFAM" id="SSF118310">
    <property type="entry name" value="AN1-like Zinc finger"/>
    <property type="match status" value="1"/>
</dbReference>
<dbReference type="InterPro" id="IPR036867">
    <property type="entry name" value="R3H_dom_sf"/>
</dbReference>
<evidence type="ECO:0000256" key="11">
    <source>
        <dbReference type="ARBA" id="ARBA00022771"/>
    </source>
</evidence>
<evidence type="ECO:0000256" key="22">
    <source>
        <dbReference type="ARBA" id="ARBA00023242"/>
    </source>
</evidence>
<keyword evidence="13" id="KW-0347">Helicase</keyword>
<dbReference type="FunFam" id="3.40.50.300:FF:001146">
    <property type="entry name" value="DNA-binding protein SMUBP-2 isoform X1"/>
    <property type="match status" value="1"/>
</dbReference>
<comment type="catalytic activity">
    <reaction evidence="26">
        <text>ATP + H2O = ADP + phosphate + H(+)</text>
        <dbReference type="Rhea" id="RHEA:13065"/>
        <dbReference type="ChEBI" id="CHEBI:15377"/>
        <dbReference type="ChEBI" id="CHEBI:15378"/>
        <dbReference type="ChEBI" id="CHEBI:30616"/>
        <dbReference type="ChEBI" id="CHEBI:43474"/>
        <dbReference type="ChEBI" id="CHEBI:456216"/>
        <dbReference type="EC" id="3.6.4.13"/>
    </reaction>
    <physiologicalReaction direction="left-to-right" evidence="26">
        <dbReference type="Rhea" id="RHEA:13066"/>
    </physiologicalReaction>
</comment>
<evidence type="ECO:0000256" key="25">
    <source>
        <dbReference type="ARBA" id="ARBA00048432"/>
    </source>
</evidence>
<dbReference type="AlphaFoldDB" id="A0A671NWT9"/>
<dbReference type="PROSITE" id="PS51061">
    <property type="entry name" value="R3H"/>
    <property type="match status" value="1"/>
</dbReference>
<evidence type="ECO:0000256" key="18">
    <source>
        <dbReference type="ARBA" id="ARBA00023015"/>
    </source>
</evidence>
<evidence type="ECO:0000256" key="32">
    <source>
        <dbReference type="SAM" id="MobiDB-lite"/>
    </source>
</evidence>
<dbReference type="PANTHER" id="PTHR43788">
    <property type="entry name" value="DNA2/NAM7 HELICASE FAMILY MEMBER"/>
    <property type="match status" value="1"/>
</dbReference>
<keyword evidence="9" id="KW-0479">Metal-binding</keyword>
<evidence type="ECO:0000256" key="3">
    <source>
        <dbReference type="ARBA" id="ARBA00004496"/>
    </source>
</evidence>
<feature type="domain" description="Helicase ATP-binding" evidence="34">
    <location>
        <begin position="199"/>
        <end position="395"/>
    </location>
</feature>
<reference evidence="35" key="2">
    <citation type="submission" date="2025-09" db="UniProtKB">
        <authorList>
            <consortium name="Ensembl"/>
        </authorList>
    </citation>
    <scope>IDENTIFICATION</scope>
</reference>
<dbReference type="GO" id="GO:0005737">
    <property type="term" value="C:cytoplasm"/>
    <property type="evidence" value="ECO:0007669"/>
    <property type="project" value="UniProtKB-SubCell"/>
</dbReference>
<organism evidence="35 36">
    <name type="scientific">Sinocyclocheilus anshuiensis</name>
    <dbReference type="NCBI Taxonomy" id="1608454"/>
    <lineage>
        <taxon>Eukaryota</taxon>
        <taxon>Metazoa</taxon>
        <taxon>Chordata</taxon>
        <taxon>Craniata</taxon>
        <taxon>Vertebrata</taxon>
        <taxon>Euteleostomi</taxon>
        <taxon>Actinopterygii</taxon>
        <taxon>Neopterygii</taxon>
        <taxon>Teleostei</taxon>
        <taxon>Ostariophysi</taxon>
        <taxon>Cypriniformes</taxon>
        <taxon>Cyprinidae</taxon>
        <taxon>Cyprininae</taxon>
        <taxon>Sinocyclocheilus</taxon>
    </lineage>
</organism>
<feature type="region of interest" description="Disordered" evidence="32">
    <location>
        <begin position="654"/>
        <end position="706"/>
    </location>
</feature>
<keyword evidence="24" id="KW-0687">Ribonucleoprotein</keyword>
<dbReference type="InterPro" id="IPR001374">
    <property type="entry name" value="R3H_dom"/>
</dbReference>
<dbReference type="GO" id="GO:0030424">
    <property type="term" value="C:axon"/>
    <property type="evidence" value="ECO:0007669"/>
    <property type="project" value="UniProtKB-SubCell"/>
</dbReference>
<evidence type="ECO:0000256" key="4">
    <source>
        <dbReference type="ARBA" id="ARBA00007913"/>
    </source>
</evidence>
<evidence type="ECO:0000256" key="19">
    <source>
        <dbReference type="ARBA" id="ARBA00023125"/>
    </source>
</evidence>
<proteinExistence type="inferred from homology"/>
<evidence type="ECO:0000256" key="24">
    <source>
        <dbReference type="ARBA" id="ARBA00023274"/>
    </source>
</evidence>
<accession>A0A671NWT9</accession>
<reference evidence="35" key="1">
    <citation type="submission" date="2025-08" db="UniProtKB">
        <authorList>
            <consortium name="Ensembl"/>
        </authorList>
    </citation>
    <scope>IDENTIFICATION</scope>
</reference>
<dbReference type="SMART" id="SM00382">
    <property type="entry name" value="AAA"/>
    <property type="match status" value="1"/>
</dbReference>
<name>A0A671NWT9_9TELE</name>
<dbReference type="SMART" id="SM00487">
    <property type="entry name" value="DEXDc"/>
    <property type="match status" value="1"/>
</dbReference>
<dbReference type="InterPro" id="IPR034072">
    <property type="entry name" value="R3H_Smubp-2"/>
</dbReference>
<comment type="similarity">
    <text evidence="4">Belongs to the DNA2/NAM7 helicase family.</text>
</comment>
<dbReference type="GO" id="GO:0043139">
    <property type="term" value="F:5'-3' DNA helicase activity"/>
    <property type="evidence" value="ECO:0007669"/>
    <property type="project" value="TreeGrafter"/>
</dbReference>
<evidence type="ECO:0000256" key="27">
    <source>
        <dbReference type="ARBA" id="ARBA00060343"/>
    </source>
</evidence>
<dbReference type="InterPro" id="IPR000058">
    <property type="entry name" value="Znf_AN1"/>
</dbReference>
<dbReference type="GO" id="GO:0003724">
    <property type="term" value="F:RNA helicase activity"/>
    <property type="evidence" value="ECO:0007669"/>
    <property type="project" value="UniProtKB-EC"/>
</dbReference>
<dbReference type="SMART" id="SM00154">
    <property type="entry name" value="ZnF_AN1"/>
    <property type="match status" value="1"/>
</dbReference>
<feature type="region of interest" description="Disordered" evidence="32">
    <location>
        <begin position="748"/>
        <end position="778"/>
    </location>
</feature>
<evidence type="ECO:0000256" key="29">
    <source>
        <dbReference type="ARBA" id="ARBA00074890"/>
    </source>
</evidence>
<evidence type="ECO:0000256" key="17">
    <source>
        <dbReference type="ARBA" id="ARBA00022990"/>
    </source>
</evidence>
<evidence type="ECO:0000259" key="33">
    <source>
        <dbReference type="PROSITE" id="PS51061"/>
    </source>
</evidence>
<comment type="subcellular location">
    <subcellularLocation>
        <location evidence="2">Cell projection</location>
        <location evidence="2">Axon</location>
    </subcellularLocation>
    <subcellularLocation>
        <location evidence="3">Cytoplasm</location>
    </subcellularLocation>
    <subcellularLocation>
        <location evidence="1">Nucleus</location>
    </subcellularLocation>
</comment>
<evidence type="ECO:0000313" key="36">
    <source>
        <dbReference type="Proteomes" id="UP000472260"/>
    </source>
</evidence>
<dbReference type="GO" id="GO:0005634">
    <property type="term" value="C:nucleus"/>
    <property type="evidence" value="ECO:0007669"/>
    <property type="project" value="UniProtKB-SubCell"/>
</dbReference>
<evidence type="ECO:0000259" key="34">
    <source>
        <dbReference type="PROSITE" id="PS51192"/>
    </source>
</evidence>
<keyword evidence="36" id="KW-1185">Reference proteome</keyword>
<dbReference type="InterPro" id="IPR047187">
    <property type="entry name" value="SF1_C_Upf1"/>
</dbReference>
<feature type="compositionally biased region" description="Basic and acidic residues" evidence="32">
    <location>
        <begin position="814"/>
        <end position="825"/>
    </location>
</feature>
<dbReference type="Pfam" id="PF13086">
    <property type="entry name" value="AAA_11"/>
    <property type="match status" value="1"/>
</dbReference>
<evidence type="ECO:0000256" key="1">
    <source>
        <dbReference type="ARBA" id="ARBA00004123"/>
    </source>
</evidence>
<dbReference type="GO" id="GO:1990904">
    <property type="term" value="C:ribonucleoprotein complex"/>
    <property type="evidence" value="ECO:0007669"/>
    <property type="project" value="UniProtKB-KW"/>
</dbReference>
<evidence type="ECO:0000256" key="31">
    <source>
        <dbReference type="SAM" id="Coils"/>
    </source>
</evidence>
<dbReference type="Pfam" id="PF21138">
    <property type="entry name" value="SMUBP-2_HCS1_1B"/>
    <property type="match status" value="1"/>
</dbReference>
<keyword evidence="11" id="KW-0863">Zinc-finger</keyword>
<dbReference type="Proteomes" id="UP000472260">
    <property type="component" value="Unassembled WGS sequence"/>
</dbReference>
<evidence type="ECO:0000256" key="23">
    <source>
        <dbReference type="ARBA" id="ARBA00023273"/>
    </source>
</evidence>
<feature type="compositionally biased region" description="Basic and acidic residues" evidence="32">
    <location>
        <begin position="748"/>
        <end position="759"/>
    </location>
</feature>
<dbReference type="PROSITE" id="PS51192">
    <property type="entry name" value="HELICASE_ATP_BIND_1"/>
    <property type="match status" value="1"/>
</dbReference>
<feature type="compositionally biased region" description="Polar residues" evidence="32">
    <location>
        <begin position="679"/>
        <end position="688"/>
    </location>
</feature>
<evidence type="ECO:0000256" key="15">
    <source>
        <dbReference type="ARBA" id="ARBA00022840"/>
    </source>
</evidence>
<evidence type="ECO:0000256" key="14">
    <source>
        <dbReference type="ARBA" id="ARBA00022833"/>
    </source>
</evidence>
<evidence type="ECO:0000256" key="16">
    <source>
        <dbReference type="ARBA" id="ARBA00022884"/>
    </source>
</evidence>
<dbReference type="SMART" id="SM00393">
    <property type="entry name" value="R3H"/>
    <property type="match status" value="1"/>
</dbReference>
<evidence type="ECO:0000256" key="13">
    <source>
        <dbReference type="ARBA" id="ARBA00022806"/>
    </source>
</evidence>
<dbReference type="Gene3D" id="2.40.30.270">
    <property type="match status" value="1"/>
</dbReference>
<evidence type="ECO:0000256" key="21">
    <source>
        <dbReference type="ARBA" id="ARBA00023163"/>
    </source>
</evidence>
<evidence type="ECO:0000256" key="8">
    <source>
        <dbReference type="ARBA" id="ARBA00022555"/>
    </source>
</evidence>
<protein>
    <recommendedName>
        <fullName evidence="29">DNA-binding protein SMUBP-2</fullName>
        <ecNumber evidence="5">3.6.4.12</ecNumber>
        <ecNumber evidence="6">3.6.4.13</ecNumber>
    </recommendedName>
    <alternativeName>
        <fullName evidence="30">ATP-dependent helicase IGHMBP2</fullName>
    </alternativeName>
</protein>
<evidence type="ECO:0000256" key="9">
    <source>
        <dbReference type="ARBA" id="ARBA00022723"/>
    </source>
</evidence>
<comment type="catalytic activity">
    <reaction evidence="25">
        <text>ATP + H2O = ADP + phosphate + H(+)</text>
        <dbReference type="Rhea" id="RHEA:13065"/>
        <dbReference type="ChEBI" id="CHEBI:15377"/>
        <dbReference type="ChEBI" id="CHEBI:15378"/>
        <dbReference type="ChEBI" id="CHEBI:30616"/>
        <dbReference type="ChEBI" id="CHEBI:43474"/>
        <dbReference type="ChEBI" id="CHEBI:456216"/>
        <dbReference type="EC" id="3.6.4.12"/>
    </reaction>
    <physiologicalReaction direction="left-to-right" evidence="25">
        <dbReference type="Rhea" id="RHEA:13066"/>
    </physiologicalReaction>
</comment>
<keyword evidence="18" id="KW-0805">Transcription regulation</keyword>
<dbReference type="GO" id="GO:0003677">
    <property type="term" value="F:DNA binding"/>
    <property type="evidence" value="ECO:0007669"/>
    <property type="project" value="UniProtKB-KW"/>
</dbReference>
<dbReference type="InterPro" id="IPR003593">
    <property type="entry name" value="AAA+_ATPase"/>
</dbReference>
<sequence length="954" mass="106078">MEVENFVSKTLELLQEERKAELEETRAWQENLSPKNLQHKGVYLLKLQITSQHTGMYGRLLVVFEPRKSIGPSILPSNTFGPGDIIGLYQAEGQDQPSQLGSGVATRVTQASLTVAFDDTQDGMNLDRDGLYNLMKLANDVTYRRLSSALKSLNGYSSGPASHLISVLFGYSEPGILSHQHTLEFSNTGLDNSQKEAVSFAISQKDVAIIHGPPGTGKTTTVVEVILQAVKQEQKVLCCAPSNVAVDNLVERLAKSKVKVLRLGHPARLLESIQKHSLDAVLAHSDNTNIISDIRKDMDKAFNEMKKARDKGQRSNLRLEIRELRRELRTREEIAITQILKRADVILATNTGASDDGPLKHLPNDHFDLVVIDECAQALESSCWIALLKARKCILAGDYKQLPPTIKSQSAASKGLSVSLMERLIKKYGDPVVRMLTTQYRMNGAIMQWASEQMYEGKLIAHPSVEKHLLRDLAGVADVEETRIPLLLIDTAGCGLNEMEDTDEQSKGNQGEVDIVALHIKALTEAGVQVKDIAIIAPYNLQVDLLRQKLSHKYAELEIKSVDGFQGREKEAVVLSLVRSNRKGEVGFLAEDRRINVAVTRARRQLVVVCDSQTVRKHDFLKSLVDYMSEHGEVRTAFEYLEDCVAQNYIHAASAKQKPKNQGKKTEQEQKKSADNKSGGVNQSNVQPEQHKNTNSHHPKPKDADQRKEIKEQLLNFLKDSSKTELQFPSTLNSHERLLVHELSEEMGLRHESQGEGKNRCITVSRPPSGLEKSVEPEQPDVIACTAAKLQEELQKGPSQPAVDLKSLHLERMRREQEKREEKKQQKQQSVRWEPDSNASKSQSVKKPKGTSKAAMPDDDFDGLINAVVKADSVCGFVKCKASVLTLGQLCLYCNRQYCLSHHIPEVTSLCTVAQRTLPCSHTVPVCLNAGFAEAMFATQHDGDIEDLTAQRAL</sequence>
<comment type="function">
    <text evidence="27">5' to 3' helicase that unwinds RNA and DNA duplexes in an ATP-dependent reaction. Specific to 5'-phosphorylated single-stranded guanine-rich sequences. May play a role in RNA metabolism, ribosome biogenesis or initiation of translation. May play a role in regulation of transcription. Interacts with tRNA-Tyr.</text>
</comment>
<keyword evidence="7" id="KW-0963">Cytoplasm</keyword>
<keyword evidence="23" id="KW-0966">Cell projection</keyword>
<keyword evidence="16" id="KW-0694">RNA-binding</keyword>
<dbReference type="FunFam" id="3.40.50.300:FF:001171">
    <property type="entry name" value="DNA-binding protein SMUBP-2"/>
    <property type="match status" value="1"/>
</dbReference>
<dbReference type="EC" id="3.6.4.13" evidence="6"/>
<dbReference type="GO" id="GO:0005524">
    <property type="term" value="F:ATP binding"/>
    <property type="evidence" value="ECO:0007669"/>
    <property type="project" value="UniProtKB-KW"/>
</dbReference>
<evidence type="ECO:0000256" key="28">
    <source>
        <dbReference type="ARBA" id="ARBA00065318"/>
    </source>
</evidence>
<evidence type="ECO:0000256" key="26">
    <source>
        <dbReference type="ARBA" id="ARBA00049390"/>
    </source>
</evidence>
<keyword evidence="15" id="KW-0067">ATP-binding</keyword>
<feature type="region of interest" description="Disordered" evidence="32">
    <location>
        <begin position="814"/>
        <end position="858"/>
    </location>
</feature>
<comment type="subunit">
    <text evidence="28">Homooligomer. Interacts with RUVBL1. Interacts with RUVBL2. Interacts with GTF3C1. Interacts with ABT1. Interacts with ribosomes.</text>
</comment>
<dbReference type="FunFam" id="2.40.30.270:FF:000001">
    <property type="entry name" value="Immunoglobulin mu DNA-binding protein 2"/>
    <property type="match status" value="1"/>
</dbReference>
<dbReference type="Gene3D" id="3.30.1370.50">
    <property type="entry name" value="R3H-like domain"/>
    <property type="match status" value="1"/>
</dbReference>
<dbReference type="InterPro" id="IPR041677">
    <property type="entry name" value="DNA2/NAM7_AAA_11"/>
</dbReference>
<dbReference type="CDD" id="cd02641">
    <property type="entry name" value="R3H_Smubp-2_like"/>
    <property type="match status" value="1"/>
</dbReference>
<dbReference type="InterPro" id="IPR014001">
    <property type="entry name" value="Helicase_ATP-bd"/>
</dbReference>
<evidence type="ECO:0000256" key="10">
    <source>
        <dbReference type="ARBA" id="ARBA00022741"/>
    </source>
</evidence>
<dbReference type="Gene3D" id="3.40.50.300">
    <property type="entry name" value="P-loop containing nucleotide triphosphate hydrolases"/>
    <property type="match status" value="2"/>
</dbReference>
<evidence type="ECO:0000256" key="12">
    <source>
        <dbReference type="ARBA" id="ARBA00022801"/>
    </source>
</evidence>
<feature type="domain" description="R3H" evidence="33">
    <location>
        <begin position="704"/>
        <end position="768"/>
    </location>
</feature>
<dbReference type="InterPro" id="IPR048761">
    <property type="entry name" value="SMUBP-2_HCS1_1B"/>
</dbReference>
<dbReference type="Pfam" id="PF01424">
    <property type="entry name" value="R3H"/>
    <property type="match status" value="1"/>
</dbReference>
<keyword evidence="10" id="KW-0547">Nucleotide-binding</keyword>
<keyword evidence="21" id="KW-0804">Transcription</keyword>
<dbReference type="InterPro" id="IPR027417">
    <property type="entry name" value="P-loop_NTPase"/>
</dbReference>
<keyword evidence="31" id="KW-0175">Coiled coil</keyword>
<dbReference type="GO" id="GO:0016787">
    <property type="term" value="F:hydrolase activity"/>
    <property type="evidence" value="ECO:0007669"/>
    <property type="project" value="UniProtKB-KW"/>
</dbReference>
<keyword evidence="8" id="KW-0820">tRNA-binding</keyword>
<keyword evidence="12" id="KW-0378">Hydrolase</keyword>
<dbReference type="GO" id="GO:0000049">
    <property type="term" value="F:tRNA binding"/>
    <property type="evidence" value="ECO:0007669"/>
    <property type="project" value="UniProtKB-KW"/>
</dbReference>
<keyword evidence="20" id="KW-0010">Activator</keyword>